<evidence type="ECO:0000256" key="1">
    <source>
        <dbReference type="SAM" id="MobiDB-lite"/>
    </source>
</evidence>
<keyword evidence="4" id="KW-1185">Reference proteome</keyword>
<sequence length="184" mass="19982">MGPSGRRYKNHSSKTQDQTSLRHPQPNYRLKARSLSSTPLFNSLISSPTANLTMANTQPMRDMAAIARARGLRPLNAQGTLLENGYVDLPSSSHGEIVSLLSFVLSAPVAPDVNDAILLVEDDVVVHLPATLHARQDLGWAPPAQCIILRVNGLNKVRCLVGVPTGFAPETILVRTLNEFRSVL</sequence>
<gene>
    <name evidence="3" type="ORF">B0H16DRAFT_1558672</name>
    <name evidence="2" type="ORF">B0H16DRAFT_1631053</name>
</gene>
<accession>A0AAD7IL78</accession>
<comment type="caution">
    <text evidence="3">The sequence shown here is derived from an EMBL/GenBank/DDBJ whole genome shotgun (WGS) entry which is preliminary data.</text>
</comment>
<evidence type="ECO:0000313" key="3">
    <source>
        <dbReference type="EMBL" id="KAJ7745380.1"/>
    </source>
</evidence>
<protein>
    <submittedName>
        <fullName evidence="3">Uncharacterized protein</fullName>
    </submittedName>
</protein>
<dbReference type="EMBL" id="JARKIB010000083">
    <property type="protein sequence ID" value="KAJ7745380.1"/>
    <property type="molecule type" value="Genomic_DNA"/>
</dbReference>
<reference evidence="3" key="1">
    <citation type="submission" date="2023-03" db="EMBL/GenBank/DDBJ databases">
        <title>Massive genome expansion in bonnet fungi (Mycena s.s.) driven by repeated elements and novel gene families across ecological guilds.</title>
        <authorList>
            <consortium name="Lawrence Berkeley National Laboratory"/>
            <person name="Harder C.B."/>
            <person name="Miyauchi S."/>
            <person name="Viragh M."/>
            <person name="Kuo A."/>
            <person name="Thoen E."/>
            <person name="Andreopoulos B."/>
            <person name="Lu D."/>
            <person name="Skrede I."/>
            <person name="Drula E."/>
            <person name="Henrissat B."/>
            <person name="Morin E."/>
            <person name="Kohler A."/>
            <person name="Barry K."/>
            <person name="LaButti K."/>
            <person name="Morin E."/>
            <person name="Salamov A."/>
            <person name="Lipzen A."/>
            <person name="Mereny Z."/>
            <person name="Hegedus B."/>
            <person name="Baldrian P."/>
            <person name="Stursova M."/>
            <person name="Weitz H."/>
            <person name="Taylor A."/>
            <person name="Grigoriev I.V."/>
            <person name="Nagy L.G."/>
            <person name="Martin F."/>
            <person name="Kauserud H."/>
        </authorList>
    </citation>
    <scope>NUCLEOTIDE SEQUENCE</scope>
    <source>
        <strain evidence="3">CBHHK182m</strain>
    </source>
</reference>
<name>A0AAD7IL78_9AGAR</name>
<dbReference type="EMBL" id="JARKIB010000417">
    <property type="protein sequence ID" value="KAJ7710059.1"/>
    <property type="molecule type" value="Genomic_DNA"/>
</dbReference>
<evidence type="ECO:0000313" key="2">
    <source>
        <dbReference type="EMBL" id="KAJ7710059.1"/>
    </source>
</evidence>
<dbReference type="AlphaFoldDB" id="A0AAD7IL78"/>
<dbReference type="Proteomes" id="UP001215598">
    <property type="component" value="Unassembled WGS sequence"/>
</dbReference>
<feature type="compositionally biased region" description="Basic residues" evidence="1">
    <location>
        <begin position="1"/>
        <end position="12"/>
    </location>
</feature>
<feature type="compositionally biased region" description="Polar residues" evidence="1">
    <location>
        <begin position="13"/>
        <end position="22"/>
    </location>
</feature>
<proteinExistence type="predicted"/>
<evidence type="ECO:0000313" key="4">
    <source>
        <dbReference type="Proteomes" id="UP001215598"/>
    </source>
</evidence>
<organism evidence="3 4">
    <name type="scientific">Mycena metata</name>
    <dbReference type="NCBI Taxonomy" id="1033252"/>
    <lineage>
        <taxon>Eukaryota</taxon>
        <taxon>Fungi</taxon>
        <taxon>Dikarya</taxon>
        <taxon>Basidiomycota</taxon>
        <taxon>Agaricomycotina</taxon>
        <taxon>Agaricomycetes</taxon>
        <taxon>Agaricomycetidae</taxon>
        <taxon>Agaricales</taxon>
        <taxon>Marasmiineae</taxon>
        <taxon>Mycenaceae</taxon>
        <taxon>Mycena</taxon>
    </lineage>
</organism>
<feature type="region of interest" description="Disordered" evidence="1">
    <location>
        <begin position="1"/>
        <end position="27"/>
    </location>
</feature>